<reference evidence="2" key="3">
    <citation type="submission" date="2015-04" db="UniProtKB">
        <authorList>
            <consortium name="EnsemblPlants"/>
        </authorList>
    </citation>
    <scope>IDENTIFICATION</scope>
    <source>
        <strain evidence="2">cv. Jemalong A17</strain>
    </source>
</reference>
<evidence type="ECO:0000313" key="2">
    <source>
        <dbReference type="EnsemblPlants" id="AES80474"/>
    </source>
</evidence>
<sequence>MAVQLYQDYHLGGMISGNLKFGRKLNIDKIIILLRFELGLDATICPSMKIINDSNQITS</sequence>
<evidence type="ECO:0000313" key="1">
    <source>
        <dbReference type="EMBL" id="AES80474.1"/>
    </source>
</evidence>
<protein>
    <submittedName>
        <fullName evidence="1 2">Uncharacterized protein</fullName>
    </submittedName>
</protein>
<dbReference type="HOGENOM" id="CLU_2964394_0_0_1"/>
<organism evidence="1 3">
    <name type="scientific">Medicago truncatula</name>
    <name type="common">Barrel medic</name>
    <name type="synonym">Medicago tribuloides</name>
    <dbReference type="NCBI Taxonomy" id="3880"/>
    <lineage>
        <taxon>Eukaryota</taxon>
        <taxon>Viridiplantae</taxon>
        <taxon>Streptophyta</taxon>
        <taxon>Embryophyta</taxon>
        <taxon>Tracheophyta</taxon>
        <taxon>Spermatophyta</taxon>
        <taxon>Magnoliopsida</taxon>
        <taxon>eudicotyledons</taxon>
        <taxon>Gunneridae</taxon>
        <taxon>Pentapetalae</taxon>
        <taxon>rosids</taxon>
        <taxon>fabids</taxon>
        <taxon>Fabales</taxon>
        <taxon>Fabaceae</taxon>
        <taxon>Papilionoideae</taxon>
        <taxon>50 kb inversion clade</taxon>
        <taxon>NPAAA clade</taxon>
        <taxon>Hologalegina</taxon>
        <taxon>IRL clade</taxon>
        <taxon>Trifolieae</taxon>
        <taxon>Medicago</taxon>
    </lineage>
</organism>
<gene>
    <name evidence="1" type="ordered locus">MTR_7g080990</name>
</gene>
<reference evidence="1 3" key="1">
    <citation type="journal article" date="2011" name="Nature">
        <title>The Medicago genome provides insight into the evolution of rhizobial symbioses.</title>
        <authorList>
            <person name="Young N.D."/>
            <person name="Debelle F."/>
            <person name="Oldroyd G.E."/>
            <person name="Geurts R."/>
            <person name="Cannon S.B."/>
            <person name="Udvardi M.K."/>
            <person name="Benedito V.A."/>
            <person name="Mayer K.F."/>
            <person name="Gouzy J."/>
            <person name="Schoof H."/>
            <person name="Van de Peer Y."/>
            <person name="Proost S."/>
            <person name="Cook D.R."/>
            <person name="Meyers B.C."/>
            <person name="Spannagl M."/>
            <person name="Cheung F."/>
            <person name="De Mita S."/>
            <person name="Krishnakumar V."/>
            <person name="Gundlach H."/>
            <person name="Zhou S."/>
            <person name="Mudge J."/>
            <person name="Bharti A.K."/>
            <person name="Murray J.D."/>
            <person name="Naoumkina M.A."/>
            <person name="Rosen B."/>
            <person name="Silverstein K.A."/>
            <person name="Tang H."/>
            <person name="Rombauts S."/>
            <person name="Zhao P.X."/>
            <person name="Zhou P."/>
            <person name="Barbe V."/>
            <person name="Bardou P."/>
            <person name="Bechner M."/>
            <person name="Bellec A."/>
            <person name="Berger A."/>
            <person name="Berges H."/>
            <person name="Bidwell S."/>
            <person name="Bisseling T."/>
            <person name="Choisne N."/>
            <person name="Couloux A."/>
            <person name="Denny R."/>
            <person name="Deshpande S."/>
            <person name="Dai X."/>
            <person name="Doyle J.J."/>
            <person name="Dudez A.M."/>
            <person name="Farmer A.D."/>
            <person name="Fouteau S."/>
            <person name="Franken C."/>
            <person name="Gibelin C."/>
            <person name="Gish J."/>
            <person name="Goldstein S."/>
            <person name="Gonzalez A.J."/>
            <person name="Green P.J."/>
            <person name="Hallab A."/>
            <person name="Hartog M."/>
            <person name="Hua A."/>
            <person name="Humphray S.J."/>
            <person name="Jeong D.H."/>
            <person name="Jing Y."/>
            <person name="Jocker A."/>
            <person name="Kenton S.M."/>
            <person name="Kim D.J."/>
            <person name="Klee K."/>
            <person name="Lai H."/>
            <person name="Lang C."/>
            <person name="Lin S."/>
            <person name="Macmil S.L."/>
            <person name="Magdelenat G."/>
            <person name="Matthews L."/>
            <person name="McCorrison J."/>
            <person name="Monaghan E.L."/>
            <person name="Mun J.H."/>
            <person name="Najar F.Z."/>
            <person name="Nicholson C."/>
            <person name="Noirot C."/>
            <person name="O'Bleness M."/>
            <person name="Paule C.R."/>
            <person name="Poulain J."/>
            <person name="Prion F."/>
            <person name="Qin B."/>
            <person name="Qu C."/>
            <person name="Retzel E.F."/>
            <person name="Riddle C."/>
            <person name="Sallet E."/>
            <person name="Samain S."/>
            <person name="Samson N."/>
            <person name="Sanders I."/>
            <person name="Saurat O."/>
            <person name="Scarpelli C."/>
            <person name="Schiex T."/>
            <person name="Segurens B."/>
            <person name="Severin A.J."/>
            <person name="Sherrier D.J."/>
            <person name="Shi R."/>
            <person name="Sims S."/>
            <person name="Singer S.R."/>
            <person name="Sinharoy S."/>
            <person name="Sterck L."/>
            <person name="Viollet A."/>
            <person name="Wang B.B."/>
            <person name="Wang K."/>
            <person name="Wang M."/>
            <person name="Wang X."/>
            <person name="Warfsmann J."/>
            <person name="Weissenbach J."/>
            <person name="White D.D."/>
            <person name="White J.D."/>
            <person name="Wiley G.B."/>
            <person name="Wincker P."/>
            <person name="Xing Y."/>
            <person name="Yang L."/>
            <person name="Yao Z."/>
            <person name="Ying F."/>
            <person name="Zhai J."/>
            <person name="Zhou L."/>
            <person name="Zuber A."/>
            <person name="Denarie J."/>
            <person name="Dixon R.A."/>
            <person name="May G.D."/>
            <person name="Schwartz D.C."/>
            <person name="Rogers J."/>
            <person name="Quetier F."/>
            <person name="Town C.D."/>
            <person name="Roe B.A."/>
        </authorList>
    </citation>
    <scope>NUCLEOTIDE SEQUENCE [LARGE SCALE GENOMIC DNA]</scope>
    <source>
        <strain evidence="1">A17</strain>
        <strain evidence="2 3">cv. Jemalong A17</strain>
    </source>
</reference>
<dbReference type="PaxDb" id="3880-AES80474"/>
<dbReference type="Proteomes" id="UP000002051">
    <property type="component" value="Unassembled WGS sequence"/>
</dbReference>
<name>G7KSI5_MEDTR</name>
<dbReference type="AlphaFoldDB" id="G7KSI5"/>
<reference evidence="1 3" key="2">
    <citation type="journal article" date="2014" name="BMC Genomics">
        <title>An improved genome release (version Mt4.0) for the model legume Medicago truncatula.</title>
        <authorList>
            <person name="Tang H."/>
            <person name="Krishnakumar V."/>
            <person name="Bidwell S."/>
            <person name="Rosen B."/>
            <person name="Chan A."/>
            <person name="Zhou S."/>
            <person name="Gentzbittel L."/>
            <person name="Childs K.L."/>
            <person name="Yandell M."/>
            <person name="Gundlach H."/>
            <person name="Mayer K.F."/>
            <person name="Schwartz D.C."/>
            <person name="Town C.D."/>
        </authorList>
    </citation>
    <scope>GENOME REANNOTATION</scope>
    <source>
        <strain evidence="2 3">cv. Jemalong A17</strain>
    </source>
</reference>
<accession>G7KSI5</accession>
<dbReference type="EMBL" id="CM001223">
    <property type="protein sequence ID" value="AES80474.1"/>
    <property type="molecule type" value="Genomic_DNA"/>
</dbReference>
<evidence type="ECO:0000313" key="3">
    <source>
        <dbReference type="Proteomes" id="UP000002051"/>
    </source>
</evidence>
<dbReference type="EnsemblPlants" id="AES80474">
    <property type="protein sequence ID" value="AES80474"/>
    <property type="gene ID" value="MTR_7g080990"/>
</dbReference>
<keyword evidence="3" id="KW-1185">Reference proteome</keyword>
<proteinExistence type="predicted"/>